<proteinExistence type="predicted"/>
<dbReference type="EMBL" id="JAGFBS010000007">
    <property type="protein sequence ID" value="KAG6378171.1"/>
    <property type="molecule type" value="Genomic_DNA"/>
</dbReference>
<feature type="coiled-coil region" evidence="1">
    <location>
        <begin position="141"/>
        <end position="203"/>
    </location>
</feature>
<evidence type="ECO:0000256" key="2">
    <source>
        <dbReference type="SAM" id="MobiDB-lite"/>
    </source>
</evidence>
<keyword evidence="4" id="KW-1185">Reference proteome</keyword>
<dbReference type="AlphaFoldDB" id="A0A8I3AD66"/>
<gene>
    <name evidence="3" type="ORF">JVT61DRAFT_13862</name>
</gene>
<accession>A0A8I3AD66</accession>
<sequence>MEAGFQHRSRAMSSPHCYDYLYTPCARPKTSDSTTLPFSITRLRLPPRTDGACRGYEPTTPNPPHWKRTSQGPSWAREDAKFHSKPAHKQSIENWVDEQVHLTDRSNYERRAQPMGKEELRQRMWDELVYEYEAEAHKWMNHEAEMRRRAQEREREEARRRIVQEDIMRIQARVRERRDSERRVIAEERRRSVERAKEQVRRDQGRTERAILEAWHAYESRWGAISASSEPLGFRDIPWPLLAAPVQVADMTPENIGSFLLHPVHSSNHSRRERIRTCFAPLAPGSVPSHPQQGCRLRQKYC</sequence>
<keyword evidence="1" id="KW-0175">Coiled coil</keyword>
<organism evidence="3 4">
    <name type="scientific">Boletus reticuloceps</name>
    <dbReference type="NCBI Taxonomy" id="495285"/>
    <lineage>
        <taxon>Eukaryota</taxon>
        <taxon>Fungi</taxon>
        <taxon>Dikarya</taxon>
        <taxon>Basidiomycota</taxon>
        <taxon>Agaricomycotina</taxon>
        <taxon>Agaricomycetes</taxon>
        <taxon>Agaricomycetidae</taxon>
        <taxon>Boletales</taxon>
        <taxon>Boletineae</taxon>
        <taxon>Boletaceae</taxon>
        <taxon>Boletoideae</taxon>
        <taxon>Boletus</taxon>
    </lineage>
</organism>
<dbReference type="OrthoDB" id="412109at2759"/>
<name>A0A8I3AD66_9AGAM</name>
<evidence type="ECO:0000256" key="1">
    <source>
        <dbReference type="SAM" id="Coils"/>
    </source>
</evidence>
<comment type="caution">
    <text evidence="3">The sequence shown here is derived from an EMBL/GenBank/DDBJ whole genome shotgun (WGS) entry which is preliminary data.</text>
</comment>
<feature type="region of interest" description="Disordered" evidence="2">
    <location>
        <begin position="47"/>
        <end position="72"/>
    </location>
</feature>
<dbReference type="Proteomes" id="UP000683000">
    <property type="component" value="Unassembled WGS sequence"/>
</dbReference>
<protein>
    <submittedName>
        <fullName evidence="3">Uncharacterized protein</fullName>
    </submittedName>
</protein>
<reference evidence="3" key="1">
    <citation type="submission" date="2021-03" db="EMBL/GenBank/DDBJ databases">
        <title>Evolutionary innovations through gain and loss of genes in the ectomycorrhizal Boletales.</title>
        <authorList>
            <person name="Wu G."/>
            <person name="Miyauchi S."/>
            <person name="Morin E."/>
            <person name="Yang Z.-L."/>
            <person name="Xu J."/>
            <person name="Martin F.M."/>
        </authorList>
    </citation>
    <scope>NUCLEOTIDE SEQUENCE</scope>
    <source>
        <strain evidence="3">BR01</strain>
    </source>
</reference>
<evidence type="ECO:0000313" key="4">
    <source>
        <dbReference type="Proteomes" id="UP000683000"/>
    </source>
</evidence>
<evidence type="ECO:0000313" key="3">
    <source>
        <dbReference type="EMBL" id="KAG6378171.1"/>
    </source>
</evidence>